<sequence length="122" mass="14060">MLLKALRIGLGQLVVFADWISRPHKLKRSPEAQAEVERATANLALYQFHACPFCVKVRRNMHRLNLPVQLRDAKNDAEHRQALEQHGGRIKVPCLRIEENGQSTWLYESKAIIAYLDQRFAS</sequence>
<dbReference type="SUPFAM" id="SSF52833">
    <property type="entry name" value="Thioredoxin-like"/>
    <property type="match status" value="1"/>
</dbReference>
<proteinExistence type="predicted"/>
<dbReference type="RefSeq" id="WP_074680365.1">
    <property type="nucleotide sequence ID" value="NZ_CBCSET010000006.1"/>
</dbReference>
<keyword evidence="5" id="KW-1185">Reference proteome</keyword>
<dbReference type="EMBL" id="JAWXXP010000001">
    <property type="protein sequence ID" value="MDX5995269.1"/>
    <property type="molecule type" value="Genomic_DNA"/>
</dbReference>
<dbReference type="PROSITE" id="PS50404">
    <property type="entry name" value="GST_NTER"/>
    <property type="match status" value="1"/>
</dbReference>
<dbReference type="InterPro" id="IPR036249">
    <property type="entry name" value="Thioredoxin-like_sf"/>
</dbReference>
<dbReference type="Gene3D" id="3.40.30.10">
    <property type="entry name" value="Glutaredoxin"/>
    <property type="match status" value="1"/>
</dbReference>
<dbReference type="PROSITE" id="PS51354">
    <property type="entry name" value="GLUTAREDOXIN_2"/>
    <property type="match status" value="1"/>
</dbReference>
<dbReference type="EMBL" id="FNAE01000006">
    <property type="protein sequence ID" value="SDF16754.1"/>
    <property type="molecule type" value="Genomic_DNA"/>
</dbReference>
<reference evidence="3 4" key="1">
    <citation type="submission" date="2016-10" db="EMBL/GenBank/DDBJ databases">
        <authorList>
            <person name="de Groot N.N."/>
        </authorList>
    </citation>
    <scope>NUCLEOTIDE SEQUENCE [LARGE SCALE GENOMIC DNA]</scope>
    <source>
        <strain evidence="3 4">JCM 10630</strain>
    </source>
</reference>
<dbReference type="AlphaFoldDB" id="A0A1G7IW15"/>
<dbReference type="OrthoDB" id="9793736at2"/>
<accession>A0A1G7IW15</accession>
<protein>
    <submittedName>
        <fullName evidence="3">Glutaredoxin</fullName>
    </submittedName>
</protein>
<dbReference type="Proteomes" id="UP001278050">
    <property type="component" value="Unassembled WGS sequence"/>
</dbReference>
<dbReference type="Proteomes" id="UP000182413">
    <property type="component" value="Unassembled WGS sequence"/>
</dbReference>
<dbReference type="PANTHER" id="PTHR45288:SF2">
    <property type="entry name" value="THIOREDOXIN FAMILY PROTEIN"/>
    <property type="match status" value="1"/>
</dbReference>
<feature type="domain" description="GST N-terminal" evidence="1">
    <location>
        <begin position="41"/>
        <end position="122"/>
    </location>
</feature>
<dbReference type="InterPro" id="IPR004045">
    <property type="entry name" value="Glutathione_S-Trfase_N"/>
</dbReference>
<evidence type="ECO:0000313" key="2">
    <source>
        <dbReference type="EMBL" id="MDX5995269.1"/>
    </source>
</evidence>
<gene>
    <name evidence="3" type="ORF">SAMN05216575_10647</name>
    <name evidence="2" type="ORF">SIM71_24655</name>
</gene>
<reference evidence="2 5" key="2">
    <citation type="submission" date="2023-11" db="EMBL/GenBank/DDBJ databases">
        <title>MicrobeMod: A computational toolkit for identifying prokaryotic methylation and restriction-modification with nanopore sequencing.</title>
        <authorList>
            <person name="Crits-Christoph A."/>
            <person name="Kang S.C."/>
            <person name="Lee H."/>
            <person name="Ostrov N."/>
        </authorList>
    </citation>
    <scope>NUCLEOTIDE SEQUENCE [LARGE SCALE GENOMIC DNA]</scope>
    <source>
        <strain evidence="2 5">ATCC BAA-571</strain>
    </source>
</reference>
<evidence type="ECO:0000313" key="3">
    <source>
        <dbReference type="EMBL" id="SDF16754.1"/>
    </source>
</evidence>
<evidence type="ECO:0000313" key="4">
    <source>
        <dbReference type="Proteomes" id="UP000182413"/>
    </source>
</evidence>
<evidence type="ECO:0000259" key="1">
    <source>
        <dbReference type="PROSITE" id="PS50404"/>
    </source>
</evidence>
<dbReference type="Pfam" id="PF13417">
    <property type="entry name" value="GST_N_3"/>
    <property type="match status" value="1"/>
</dbReference>
<dbReference type="PANTHER" id="PTHR45288">
    <property type="entry name" value="THIOREDOXIN FAMILY PROTEIN"/>
    <property type="match status" value="1"/>
</dbReference>
<organism evidence="3 4">
    <name type="scientific">Ectopseudomonas alcaliphila</name>
    <dbReference type="NCBI Taxonomy" id="101564"/>
    <lineage>
        <taxon>Bacteria</taxon>
        <taxon>Pseudomonadati</taxon>
        <taxon>Pseudomonadota</taxon>
        <taxon>Gammaproteobacteria</taxon>
        <taxon>Pseudomonadales</taxon>
        <taxon>Pseudomonadaceae</taxon>
        <taxon>Ectopseudomonas</taxon>
    </lineage>
</organism>
<evidence type="ECO:0000313" key="5">
    <source>
        <dbReference type="Proteomes" id="UP001278050"/>
    </source>
</evidence>
<name>A0A1G7IW15_9GAMM</name>